<name>A0A409YMU7_9AGAR</name>
<sequence>MNHLSNPIFDEFERMFHGVSVNTHRHPEGRFIRVAVLPGIGDLPAIRKAMGYAGVASDVNMCSMCKIHKSNIDVLDPPLPTLRTGAEVSEAASMWREATTKKQQQDIFKAHGVRWTSMHRLTYRDPVLHTMLGVMHNWIEGVLQNHFRNKWGIGIQTAKSKATPITPLEDHLNIPIESGDDDQLDTNDEGQIADDEDANGSTDTDTSVETNDSTVSITMPRYGNQAMFTLVQLTTIRTCIANTVIPSWVERPPRNLGEASHGKLKADTWLSLFSVFLPLIIPEIWGDAKYSELRHNFYNVVACTN</sequence>
<dbReference type="STRING" id="181874.A0A409YMU7"/>
<proteinExistence type="predicted"/>
<dbReference type="AlphaFoldDB" id="A0A409YMU7"/>
<dbReference type="OrthoDB" id="2998386at2759"/>
<feature type="non-terminal residue" evidence="2">
    <location>
        <position position="305"/>
    </location>
</feature>
<reference evidence="2 3" key="1">
    <citation type="journal article" date="2018" name="Evol. Lett.">
        <title>Horizontal gene cluster transfer increased hallucinogenic mushroom diversity.</title>
        <authorList>
            <person name="Reynolds H.T."/>
            <person name="Vijayakumar V."/>
            <person name="Gluck-Thaler E."/>
            <person name="Korotkin H.B."/>
            <person name="Matheny P.B."/>
            <person name="Slot J.C."/>
        </authorList>
    </citation>
    <scope>NUCLEOTIDE SEQUENCE [LARGE SCALE GENOMIC DNA]</scope>
    <source>
        <strain evidence="2 3">2629</strain>
    </source>
</reference>
<feature type="compositionally biased region" description="Polar residues" evidence="1">
    <location>
        <begin position="199"/>
        <end position="213"/>
    </location>
</feature>
<comment type="caution">
    <text evidence="2">The sequence shown here is derived from an EMBL/GenBank/DDBJ whole genome shotgun (WGS) entry which is preliminary data.</text>
</comment>
<dbReference type="InParanoid" id="A0A409YMU7"/>
<protein>
    <submittedName>
        <fullName evidence="2">Uncharacterized protein</fullName>
    </submittedName>
</protein>
<dbReference type="Proteomes" id="UP000284842">
    <property type="component" value="Unassembled WGS sequence"/>
</dbReference>
<feature type="compositionally biased region" description="Acidic residues" evidence="1">
    <location>
        <begin position="178"/>
        <end position="198"/>
    </location>
</feature>
<organism evidence="2 3">
    <name type="scientific">Panaeolus cyanescens</name>
    <dbReference type="NCBI Taxonomy" id="181874"/>
    <lineage>
        <taxon>Eukaryota</taxon>
        <taxon>Fungi</taxon>
        <taxon>Dikarya</taxon>
        <taxon>Basidiomycota</taxon>
        <taxon>Agaricomycotina</taxon>
        <taxon>Agaricomycetes</taxon>
        <taxon>Agaricomycetidae</taxon>
        <taxon>Agaricales</taxon>
        <taxon>Agaricineae</taxon>
        <taxon>Galeropsidaceae</taxon>
        <taxon>Panaeolus</taxon>
    </lineage>
</organism>
<feature type="region of interest" description="Disordered" evidence="1">
    <location>
        <begin position="171"/>
        <end position="213"/>
    </location>
</feature>
<keyword evidence="3" id="KW-1185">Reference proteome</keyword>
<gene>
    <name evidence="2" type="ORF">CVT24_013201</name>
</gene>
<evidence type="ECO:0000313" key="2">
    <source>
        <dbReference type="EMBL" id="PPR04345.1"/>
    </source>
</evidence>
<evidence type="ECO:0000313" key="3">
    <source>
        <dbReference type="Proteomes" id="UP000284842"/>
    </source>
</evidence>
<evidence type="ECO:0000256" key="1">
    <source>
        <dbReference type="SAM" id="MobiDB-lite"/>
    </source>
</evidence>
<accession>A0A409YMU7</accession>
<dbReference type="EMBL" id="NHTK01000958">
    <property type="protein sequence ID" value="PPR04345.1"/>
    <property type="molecule type" value="Genomic_DNA"/>
</dbReference>